<evidence type="ECO:0000313" key="2">
    <source>
        <dbReference type="Proteomes" id="UP000249557"/>
    </source>
</evidence>
<dbReference type="EMBL" id="QFNK01000012">
    <property type="protein sequence ID" value="PZO88627.1"/>
    <property type="molecule type" value="Genomic_DNA"/>
</dbReference>
<comment type="caution">
    <text evidence="1">The sequence shown here is derived from an EMBL/GenBank/DDBJ whole genome shotgun (WGS) entry which is preliminary data.</text>
</comment>
<dbReference type="Proteomes" id="UP000249557">
    <property type="component" value="Unassembled WGS sequence"/>
</dbReference>
<name>A0A2W5A5P4_9BACT</name>
<sequence>MGSMFDDRNDKKVIHRVLEETRYAYRLSCETDHPNADYAEYASLQSLTDFRRAFGDPELTHEQLCRILRSASNKERRRQCKTPWAMFMTNYLERNSNMNAGTKTVY</sequence>
<accession>A0A2W5A5P4</accession>
<dbReference type="AlphaFoldDB" id="A0A2W5A5P4"/>
<protein>
    <submittedName>
        <fullName evidence="1">Uncharacterized protein</fullName>
    </submittedName>
</protein>
<reference evidence="1 2" key="1">
    <citation type="submission" date="2017-08" db="EMBL/GenBank/DDBJ databases">
        <title>Infants hospitalized years apart are colonized by the same room-sourced microbial strains.</title>
        <authorList>
            <person name="Brooks B."/>
            <person name="Olm M.R."/>
            <person name="Firek B.A."/>
            <person name="Baker R."/>
            <person name="Thomas B.C."/>
            <person name="Morowitz M.J."/>
            <person name="Banfield J.F."/>
        </authorList>
    </citation>
    <scope>NUCLEOTIDE SEQUENCE [LARGE SCALE GENOMIC DNA]</scope>
    <source>
        <strain evidence="1">S2_018_000_R2_104</strain>
    </source>
</reference>
<proteinExistence type="predicted"/>
<organism evidence="1 2">
    <name type="scientific">Micavibrio aeruginosavorus</name>
    <dbReference type="NCBI Taxonomy" id="349221"/>
    <lineage>
        <taxon>Bacteria</taxon>
        <taxon>Pseudomonadati</taxon>
        <taxon>Bdellovibrionota</taxon>
        <taxon>Bdellovibrionia</taxon>
        <taxon>Bdellovibrionales</taxon>
        <taxon>Pseudobdellovibrionaceae</taxon>
        <taxon>Micavibrio</taxon>
    </lineage>
</organism>
<evidence type="ECO:0000313" key="1">
    <source>
        <dbReference type="EMBL" id="PZO88627.1"/>
    </source>
</evidence>
<gene>
    <name evidence="1" type="ORF">DI626_01360</name>
</gene>